<dbReference type="PANTHER" id="PTHR43792">
    <property type="entry name" value="GNAT FAMILY, PUTATIVE (AFU_ORTHOLOGUE AFUA_3G00765)-RELATED-RELATED"/>
    <property type="match status" value="1"/>
</dbReference>
<dbReference type="Pfam" id="PF13302">
    <property type="entry name" value="Acetyltransf_3"/>
    <property type="match status" value="1"/>
</dbReference>
<organism evidence="2 3">
    <name type="scientific">Eiseniibacteriota bacterium</name>
    <dbReference type="NCBI Taxonomy" id="2212470"/>
    <lineage>
        <taxon>Bacteria</taxon>
        <taxon>Candidatus Eiseniibacteriota</taxon>
    </lineage>
</organism>
<evidence type="ECO:0000259" key="1">
    <source>
        <dbReference type="PROSITE" id="PS51186"/>
    </source>
</evidence>
<feature type="domain" description="N-acetyltransferase" evidence="1">
    <location>
        <begin position="9"/>
        <end position="191"/>
    </location>
</feature>
<evidence type="ECO:0000313" key="3">
    <source>
        <dbReference type="Proteomes" id="UP000777784"/>
    </source>
</evidence>
<name>A0A948RZX5_UNCEI</name>
<gene>
    <name evidence="2" type="ORF">KJ970_17270</name>
</gene>
<dbReference type="InterPro" id="IPR016181">
    <property type="entry name" value="Acyl_CoA_acyltransferase"/>
</dbReference>
<dbReference type="SUPFAM" id="SSF55729">
    <property type="entry name" value="Acyl-CoA N-acyltransferases (Nat)"/>
    <property type="match status" value="1"/>
</dbReference>
<dbReference type="PROSITE" id="PS51186">
    <property type="entry name" value="GNAT"/>
    <property type="match status" value="1"/>
</dbReference>
<dbReference type="AlphaFoldDB" id="A0A948RZX5"/>
<comment type="caution">
    <text evidence="2">The sequence shown here is derived from an EMBL/GenBank/DDBJ whole genome shotgun (WGS) entry which is preliminary data.</text>
</comment>
<dbReference type="Proteomes" id="UP000777784">
    <property type="component" value="Unassembled WGS sequence"/>
</dbReference>
<reference evidence="2" key="1">
    <citation type="submission" date="2021-05" db="EMBL/GenBank/DDBJ databases">
        <title>Energy efficiency and biological interactions define the core microbiome of deep oligotrophic groundwater.</title>
        <authorList>
            <person name="Mehrshad M."/>
            <person name="Lopez-Fernandez M."/>
            <person name="Bell E."/>
            <person name="Bernier-Latmani R."/>
            <person name="Bertilsson S."/>
            <person name="Dopson M."/>
        </authorList>
    </citation>
    <scope>NUCLEOTIDE SEQUENCE</scope>
    <source>
        <strain evidence="2">Modern_marine.mb.64</strain>
    </source>
</reference>
<proteinExistence type="predicted"/>
<dbReference type="EMBL" id="JAHJDP010000098">
    <property type="protein sequence ID" value="MBU2692669.1"/>
    <property type="molecule type" value="Genomic_DNA"/>
</dbReference>
<dbReference type="Gene3D" id="3.40.630.30">
    <property type="match status" value="1"/>
</dbReference>
<protein>
    <submittedName>
        <fullName evidence="2">GNAT family N-acetyltransferase</fullName>
    </submittedName>
</protein>
<accession>A0A948RZX5</accession>
<dbReference type="InterPro" id="IPR000182">
    <property type="entry name" value="GNAT_dom"/>
</dbReference>
<sequence>MNIFKTARLSVRTAAPEDAGFLYHLWTHPDVMHNVGFPNGLKITKEEILRKITDQENVRREKAKQQITNPNNTVYDRYLVITLQGTDDLIGECKLGYPNNQGIATTDVKILPEYWGHKYGSEIKRGLLKFLFENTVCIAVEATPNVSNAASIKMQEAAGGVRVGEGTYYFPEKMKDFTRPVHHYIYRVTREAWERHK</sequence>
<dbReference type="GO" id="GO:0016747">
    <property type="term" value="F:acyltransferase activity, transferring groups other than amino-acyl groups"/>
    <property type="evidence" value="ECO:0007669"/>
    <property type="project" value="InterPro"/>
</dbReference>
<dbReference type="InterPro" id="IPR051531">
    <property type="entry name" value="N-acetyltransferase"/>
</dbReference>
<evidence type="ECO:0000313" key="2">
    <source>
        <dbReference type="EMBL" id="MBU2692669.1"/>
    </source>
</evidence>
<dbReference type="PANTHER" id="PTHR43792:SF16">
    <property type="entry name" value="N-ACETYLTRANSFERASE DOMAIN-CONTAINING PROTEIN"/>
    <property type="match status" value="1"/>
</dbReference>